<proteinExistence type="predicted"/>
<dbReference type="EMBL" id="GGEC01085654">
    <property type="protein sequence ID" value="MBX66138.1"/>
    <property type="molecule type" value="Transcribed_RNA"/>
</dbReference>
<dbReference type="AlphaFoldDB" id="A0A2P2QGM1"/>
<organism evidence="2">
    <name type="scientific">Rhizophora mucronata</name>
    <name type="common">Asiatic mangrove</name>
    <dbReference type="NCBI Taxonomy" id="61149"/>
    <lineage>
        <taxon>Eukaryota</taxon>
        <taxon>Viridiplantae</taxon>
        <taxon>Streptophyta</taxon>
        <taxon>Embryophyta</taxon>
        <taxon>Tracheophyta</taxon>
        <taxon>Spermatophyta</taxon>
        <taxon>Magnoliopsida</taxon>
        <taxon>eudicotyledons</taxon>
        <taxon>Gunneridae</taxon>
        <taxon>Pentapetalae</taxon>
        <taxon>rosids</taxon>
        <taxon>fabids</taxon>
        <taxon>Malpighiales</taxon>
        <taxon>Rhizophoraceae</taxon>
        <taxon>Rhizophora</taxon>
    </lineage>
</organism>
<feature type="region of interest" description="Disordered" evidence="1">
    <location>
        <begin position="1"/>
        <end position="21"/>
    </location>
</feature>
<sequence length="40" mass="4530">MRHKNKMTGIDKSHNTLKHSISRSDGIPDIEIMLIAQLLS</sequence>
<name>A0A2P2QGM1_RHIMU</name>
<protein>
    <submittedName>
        <fullName evidence="2">Uncharacterized protein</fullName>
    </submittedName>
</protein>
<reference evidence="2" key="1">
    <citation type="submission" date="2018-02" db="EMBL/GenBank/DDBJ databases">
        <title>Rhizophora mucronata_Transcriptome.</title>
        <authorList>
            <person name="Meera S.P."/>
            <person name="Sreeshan A."/>
            <person name="Augustine A."/>
        </authorList>
    </citation>
    <scope>NUCLEOTIDE SEQUENCE</scope>
    <source>
        <tissue evidence="2">Leaf</tissue>
    </source>
</reference>
<accession>A0A2P2QGM1</accession>
<evidence type="ECO:0000313" key="2">
    <source>
        <dbReference type="EMBL" id="MBX66138.1"/>
    </source>
</evidence>
<evidence type="ECO:0000256" key="1">
    <source>
        <dbReference type="SAM" id="MobiDB-lite"/>
    </source>
</evidence>